<dbReference type="AlphaFoldDB" id="A0A382RAW1"/>
<evidence type="ECO:0000313" key="2">
    <source>
        <dbReference type="EMBL" id="SVC94158.1"/>
    </source>
</evidence>
<accession>A0A382RAW1</accession>
<proteinExistence type="predicted"/>
<dbReference type="GO" id="GO:0097367">
    <property type="term" value="F:carbohydrate derivative binding"/>
    <property type="evidence" value="ECO:0007669"/>
    <property type="project" value="InterPro"/>
</dbReference>
<gene>
    <name evidence="2" type="ORF">METZ01_LOCUS347012</name>
</gene>
<dbReference type="Gene3D" id="3.40.50.10490">
    <property type="entry name" value="Glucose-6-phosphate isomerase like protein, domain 1"/>
    <property type="match status" value="1"/>
</dbReference>
<dbReference type="PANTHER" id="PTHR30390">
    <property type="entry name" value="SEDOHEPTULOSE 7-PHOSPHATE ISOMERASE / DNAA INITIATOR-ASSOCIATING FACTOR FOR REPLICATION INITIATION"/>
    <property type="match status" value="1"/>
</dbReference>
<name>A0A382RAW1_9ZZZZ</name>
<dbReference type="GO" id="GO:1901135">
    <property type="term" value="P:carbohydrate derivative metabolic process"/>
    <property type="evidence" value="ECO:0007669"/>
    <property type="project" value="InterPro"/>
</dbReference>
<dbReference type="Pfam" id="PF13580">
    <property type="entry name" value="SIS_2"/>
    <property type="match status" value="1"/>
</dbReference>
<dbReference type="CDD" id="cd05006">
    <property type="entry name" value="SIS_GmhA"/>
    <property type="match status" value="1"/>
</dbReference>
<dbReference type="InterPro" id="IPR035461">
    <property type="entry name" value="GmhA/DiaA"/>
</dbReference>
<dbReference type="SUPFAM" id="SSF53697">
    <property type="entry name" value="SIS domain"/>
    <property type="match status" value="1"/>
</dbReference>
<dbReference type="PROSITE" id="PS51464">
    <property type="entry name" value="SIS"/>
    <property type="match status" value="1"/>
</dbReference>
<organism evidence="2">
    <name type="scientific">marine metagenome</name>
    <dbReference type="NCBI Taxonomy" id="408172"/>
    <lineage>
        <taxon>unclassified sequences</taxon>
        <taxon>metagenomes</taxon>
        <taxon>ecological metagenomes</taxon>
    </lineage>
</organism>
<evidence type="ECO:0000259" key="1">
    <source>
        <dbReference type="PROSITE" id="PS51464"/>
    </source>
</evidence>
<dbReference type="InterPro" id="IPR046348">
    <property type="entry name" value="SIS_dom_sf"/>
</dbReference>
<reference evidence="2" key="1">
    <citation type="submission" date="2018-05" db="EMBL/GenBank/DDBJ databases">
        <authorList>
            <person name="Lanie J.A."/>
            <person name="Ng W.-L."/>
            <person name="Kazmierczak K.M."/>
            <person name="Andrzejewski T.M."/>
            <person name="Davidsen T.M."/>
            <person name="Wayne K.J."/>
            <person name="Tettelin H."/>
            <person name="Glass J.I."/>
            <person name="Rusch D."/>
            <person name="Podicherti R."/>
            <person name="Tsui H.-C.T."/>
            <person name="Winkler M.E."/>
        </authorList>
    </citation>
    <scope>NUCLEOTIDE SEQUENCE</scope>
</reference>
<dbReference type="InterPro" id="IPR001347">
    <property type="entry name" value="SIS_dom"/>
</dbReference>
<sequence>MNENKIVEDYLSAQLSCIGNLRESSQIIKNIFQKLISARDNDQAIYIMGNGGSASTATHFTSDLLKTSIIKSKKRFKAHSLSDNIPVVLAWANDDEYNNIFLGQLENFLKKNDIVIGFSGSGNSENVIKAIEFANTNNATTISLTGKGGGKLSKISQINLTVPSDEMLTIETMHLLICHLITTMIRADGEPQFSY</sequence>
<protein>
    <recommendedName>
        <fullName evidence="1">SIS domain-containing protein</fullName>
    </recommendedName>
</protein>
<dbReference type="PANTHER" id="PTHR30390:SF8">
    <property type="entry name" value="SUGAR ISOMERASE (SIS)"/>
    <property type="match status" value="1"/>
</dbReference>
<dbReference type="InterPro" id="IPR050099">
    <property type="entry name" value="SIS_GmhA/DiaA_subfam"/>
</dbReference>
<dbReference type="EMBL" id="UINC01119973">
    <property type="protein sequence ID" value="SVC94158.1"/>
    <property type="molecule type" value="Genomic_DNA"/>
</dbReference>
<feature type="domain" description="SIS" evidence="1">
    <location>
        <begin position="31"/>
        <end position="191"/>
    </location>
</feature>